<dbReference type="Pfam" id="PF16957">
    <property type="entry name" value="Mal_decarbox_Al"/>
    <property type="match status" value="1"/>
</dbReference>
<dbReference type="AlphaFoldDB" id="A0A485CTB4"/>
<organism evidence="1 2">
    <name type="scientific">Raoultella planticola</name>
    <name type="common">Klebsiella planticola</name>
    <dbReference type="NCBI Taxonomy" id="575"/>
    <lineage>
        <taxon>Bacteria</taxon>
        <taxon>Pseudomonadati</taxon>
        <taxon>Pseudomonadota</taxon>
        <taxon>Gammaproteobacteria</taxon>
        <taxon>Enterobacterales</taxon>
        <taxon>Enterobacteriaceae</taxon>
        <taxon>Klebsiella/Raoultella group</taxon>
        <taxon>Raoultella</taxon>
    </lineage>
</organism>
<protein>
    <submittedName>
        <fullName evidence="1">Malonate decarboxylase, alpha subunit</fullName>
    </submittedName>
</protein>
<dbReference type="InterPro" id="IPR005777">
    <property type="entry name" value="MadA"/>
</dbReference>
<dbReference type="GO" id="GO:0016740">
    <property type="term" value="F:transferase activity"/>
    <property type="evidence" value="ECO:0007669"/>
    <property type="project" value="InterPro"/>
</dbReference>
<sequence length="102" mass="11242">MNAEQTPGRVWNRRRTEKQRRLAAANVSGKVIPTDQLVDALEHLLAPGDRVVLEGNNQKQADFLSRMLAGSEPANYPRPAYDHAPASGAAKHLDLFEKGIAR</sequence>
<proteinExistence type="predicted"/>
<gene>
    <name evidence="1" type="ORF">NCTC12998_06455</name>
</gene>
<evidence type="ECO:0000313" key="2">
    <source>
        <dbReference type="Proteomes" id="UP000345637"/>
    </source>
</evidence>
<reference evidence="1 2" key="1">
    <citation type="submission" date="2019-03" db="EMBL/GenBank/DDBJ databases">
        <authorList>
            <consortium name="Pathogen Informatics"/>
        </authorList>
    </citation>
    <scope>NUCLEOTIDE SEQUENCE [LARGE SCALE GENOMIC DNA]</scope>
    <source>
        <strain evidence="1 2">NCTC12998</strain>
    </source>
</reference>
<evidence type="ECO:0000313" key="1">
    <source>
        <dbReference type="EMBL" id="VFS88039.1"/>
    </source>
</evidence>
<name>A0A485CTB4_RAOPL</name>
<accession>A0A485CTB4</accession>
<dbReference type="EMBL" id="CAADJE010000034">
    <property type="protein sequence ID" value="VFS88039.1"/>
    <property type="molecule type" value="Genomic_DNA"/>
</dbReference>
<dbReference type="Proteomes" id="UP000345637">
    <property type="component" value="Unassembled WGS sequence"/>
</dbReference>